<dbReference type="Bgee" id="ENSCJAG00000018486">
    <property type="expression patterns" value="Expressed in kidney and 6 other cell types or tissues"/>
</dbReference>
<evidence type="ECO:0000256" key="6">
    <source>
        <dbReference type="ARBA" id="ARBA00023002"/>
    </source>
</evidence>
<dbReference type="GO" id="GO:0006805">
    <property type="term" value="P:xenobiotic metabolic process"/>
    <property type="evidence" value="ECO:0007669"/>
    <property type="project" value="Ensembl"/>
</dbReference>
<evidence type="ECO:0000256" key="14">
    <source>
        <dbReference type="ARBA" id="ARBA00083654"/>
    </source>
</evidence>
<dbReference type="STRING" id="9483.ENSCJAP00000064430"/>
<reference evidence="17" key="2">
    <citation type="submission" date="2025-08" db="UniProtKB">
        <authorList>
            <consortium name="Ensembl"/>
        </authorList>
    </citation>
    <scope>IDENTIFICATION</scope>
</reference>
<comment type="similarity">
    <text evidence="1">Belongs to the GST superfamily. Omega family.</text>
</comment>
<dbReference type="Gene3D" id="1.20.1050.10">
    <property type="match status" value="1"/>
</dbReference>
<dbReference type="GO" id="GO:0006749">
    <property type="term" value="P:glutathione metabolic process"/>
    <property type="evidence" value="ECO:0007669"/>
    <property type="project" value="TreeGrafter"/>
</dbReference>
<dbReference type="GO" id="GO:0004364">
    <property type="term" value="F:glutathione transferase activity"/>
    <property type="evidence" value="ECO:0007669"/>
    <property type="project" value="UniProtKB-EC"/>
</dbReference>
<comment type="catalytic activity">
    <reaction evidence="10">
        <text>methylarsonate + 2 glutathione + H(+) = methylarsonous acid + glutathione disulfide + H2O</text>
        <dbReference type="Rhea" id="RHEA:15969"/>
        <dbReference type="ChEBI" id="CHEBI:15377"/>
        <dbReference type="ChEBI" id="CHEBI:15378"/>
        <dbReference type="ChEBI" id="CHEBI:17826"/>
        <dbReference type="ChEBI" id="CHEBI:33409"/>
        <dbReference type="ChEBI" id="CHEBI:57925"/>
        <dbReference type="ChEBI" id="CHEBI:58297"/>
        <dbReference type="EC" id="1.20.4.2"/>
    </reaction>
</comment>
<dbReference type="SFLD" id="SFLDG00358">
    <property type="entry name" value="Main_(cytGST)"/>
    <property type="match status" value="1"/>
</dbReference>
<evidence type="ECO:0000256" key="8">
    <source>
        <dbReference type="ARBA" id="ARBA00032681"/>
    </source>
</evidence>
<dbReference type="GO" id="GO:0005737">
    <property type="term" value="C:cytoplasm"/>
    <property type="evidence" value="ECO:0007669"/>
    <property type="project" value="InterPro"/>
</dbReference>
<dbReference type="GO" id="GO:0045174">
    <property type="term" value="F:glutathione dehydrogenase (ascorbate) activity"/>
    <property type="evidence" value="ECO:0007669"/>
    <property type="project" value="UniProtKB-EC"/>
</dbReference>
<evidence type="ECO:0000256" key="7">
    <source>
        <dbReference type="ARBA" id="ARBA00032186"/>
    </source>
</evidence>
<dbReference type="InterPro" id="IPR005442">
    <property type="entry name" value="GST_omega"/>
</dbReference>
<evidence type="ECO:0000256" key="9">
    <source>
        <dbReference type="ARBA" id="ARBA00047960"/>
    </source>
</evidence>
<dbReference type="FunFam" id="3.40.30.10:FF:000075">
    <property type="entry name" value="Glutathione S-transferase omega-1"/>
    <property type="match status" value="1"/>
</dbReference>
<dbReference type="PANTHER" id="PTHR43968:SF4">
    <property type="entry name" value="GLUTATHIONE S-TRANSFERASE OMEGA-2"/>
    <property type="match status" value="1"/>
</dbReference>
<comment type="catalytic activity">
    <reaction evidence="9">
        <text>RX + glutathione = an S-substituted glutathione + a halide anion + H(+)</text>
        <dbReference type="Rhea" id="RHEA:16437"/>
        <dbReference type="ChEBI" id="CHEBI:15378"/>
        <dbReference type="ChEBI" id="CHEBI:16042"/>
        <dbReference type="ChEBI" id="CHEBI:17792"/>
        <dbReference type="ChEBI" id="CHEBI:57925"/>
        <dbReference type="ChEBI" id="CHEBI:90779"/>
        <dbReference type="EC" id="2.5.1.18"/>
    </reaction>
</comment>
<dbReference type="GO" id="GO:0071243">
    <property type="term" value="P:cellular response to arsenic-containing substance"/>
    <property type="evidence" value="ECO:0007669"/>
    <property type="project" value="Ensembl"/>
</dbReference>
<feature type="domain" description="GST N-terminal" evidence="15">
    <location>
        <begin position="29"/>
        <end position="108"/>
    </location>
</feature>
<organism evidence="17 18">
    <name type="scientific">Callithrix jacchus</name>
    <name type="common">White-tufted-ear marmoset</name>
    <name type="synonym">Simia Jacchus</name>
    <dbReference type="NCBI Taxonomy" id="9483"/>
    <lineage>
        <taxon>Eukaryota</taxon>
        <taxon>Metazoa</taxon>
        <taxon>Chordata</taxon>
        <taxon>Craniata</taxon>
        <taxon>Vertebrata</taxon>
        <taxon>Euteleostomi</taxon>
        <taxon>Mammalia</taxon>
        <taxon>Eutheria</taxon>
        <taxon>Euarchontoglires</taxon>
        <taxon>Primates</taxon>
        <taxon>Haplorrhini</taxon>
        <taxon>Platyrrhini</taxon>
        <taxon>Cebidae</taxon>
        <taxon>Callitrichinae</taxon>
        <taxon>Callithrix</taxon>
        <taxon>Callithrix</taxon>
    </lineage>
</organism>
<dbReference type="EC" id="1.8.5.1" evidence="2"/>
<evidence type="ECO:0000256" key="11">
    <source>
        <dbReference type="ARBA" id="ARBA00049544"/>
    </source>
</evidence>
<dbReference type="GO" id="GO:0050610">
    <property type="term" value="F:methylarsonate reductase activity"/>
    <property type="evidence" value="ECO:0007669"/>
    <property type="project" value="UniProtKB-EC"/>
</dbReference>
<dbReference type="SUPFAM" id="SSF47616">
    <property type="entry name" value="GST C-terminal domain-like"/>
    <property type="match status" value="1"/>
</dbReference>
<dbReference type="RefSeq" id="XP_009008488.3">
    <property type="nucleotide sequence ID" value="XM_009010240.4"/>
</dbReference>
<dbReference type="Ensembl" id="ENSCJAT00000081962.3">
    <property type="protein sequence ID" value="ENSCJAP00000064430.1"/>
    <property type="gene ID" value="ENSCJAG00000018486.5"/>
</dbReference>
<evidence type="ECO:0000256" key="4">
    <source>
        <dbReference type="ARBA" id="ARBA00013060"/>
    </source>
</evidence>
<dbReference type="Gene3D" id="3.40.30.10">
    <property type="entry name" value="Glutaredoxin"/>
    <property type="match status" value="1"/>
</dbReference>
<dbReference type="InterPro" id="IPR036282">
    <property type="entry name" value="Glutathione-S-Trfase_C_sf"/>
</dbReference>
<dbReference type="PROSITE" id="PS50404">
    <property type="entry name" value="GST_NTER"/>
    <property type="match status" value="1"/>
</dbReference>
<gene>
    <name evidence="17" type="primary">GSTO2</name>
</gene>
<dbReference type="InterPro" id="IPR036249">
    <property type="entry name" value="Thioredoxin-like_sf"/>
</dbReference>
<dbReference type="PRINTS" id="PR01625">
    <property type="entry name" value="GSTRNSFRASEO"/>
</dbReference>
<evidence type="ECO:0000259" key="16">
    <source>
        <dbReference type="PROSITE" id="PS50405"/>
    </source>
</evidence>
<dbReference type="GeneID" id="100400212"/>
<dbReference type="SFLD" id="SFLDS00019">
    <property type="entry name" value="Glutathione_Transferase_(cytos"/>
    <property type="match status" value="1"/>
</dbReference>
<dbReference type="PROSITE" id="PS50405">
    <property type="entry name" value="GST_CTER"/>
    <property type="match status" value="1"/>
</dbReference>
<dbReference type="EC" id="2.5.1.18" evidence="3"/>
<dbReference type="RefSeq" id="XP_035124889.2">
    <property type="nucleotide sequence ID" value="XM_035268998.2"/>
</dbReference>
<dbReference type="GO" id="GO:0042802">
    <property type="term" value="F:identical protein binding"/>
    <property type="evidence" value="ECO:0007669"/>
    <property type="project" value="Ensembl"/>
</dbReference>
<feature type="domain" description="GST C-terminal" evidence="16">
    <location>
        <begin position="113"/>
        <end position="236"/>
    </location>
</feature>
<dbReference type="FunFam" id="1.20.1050.10:FF:000100">
    <property type="entry name" value="Glutathione S-transferase omega-2"/>
    <property type="match status" value="1"/>
</dbReference>
<evidence type="ECO:0000256" key="2">
    <source>
        <dbReference type="ARBA" id="ARBA00012436"/>
    </source>
</evidence>
<dbReference type="CTD" id="119391"/>
<dbReference type="Pfam" id="PF13409">
    <property type="entry name" value="GST_N_2"/>
    <property type="match status" value="1"/>
</dbReference>
<dbReference type="SUPFAM" id="SSF52833">
    <property type="entry name" value="Thioredoxin-like"/>
    <property type="match status" value="1"/>
</dbReference>
<evidence type="ECO:0000256" key="10">
    <source>
        <dbReference type="ARBA" id="ARBA00048353"/>
    </source>
</evidence>
<protein>
    <recommendedName>
        <fullName evidence="13">Glutathione S-transferase omega-2</fullName>
        <ecNumber evidence="4">1.20.4.2</ecNumber>
        <ecNumber evidence="2">1.8.5.1</ecNumber>
        <ecNumber evidence="3">2.5.1.18</ecNumber>
    </recommendedName>
    <alternativeName>
        <fullName evidence="14">Glutathione S-transferase omega 2-2</fullName>
    </alternativeName>
    <alternativeName>
        <fullName evidence="7">Glutathione-dependent dehydroascorbate reductase</fullName>
    </alternativeName>
    <alternativeName>
        <fullName evidence="8">Monomethylarsonic acid reductase</fullName>
    </alternativeName>
</protein>
<keyword evidence="6" id="KW-0560">Oxidoreductase</keyword>
<reference evidence="17" key="1">
    <citation type="submission" date="2009-03" db="EMBL/GenBank/DDBJ databases">
        <authorList>
            <person name="Warren W."/>
            <person name="Ye L."/>
            <person name="Minx P."/>
            <person name="Worley K."/>
            <person name="Gibbs R."/>
            <person name="Wilson R.K."/>
        </authorList>
    </citation>
    <scope>NUCLEOTIDE SEQUENCE [LARGE SCALE GENOMIC DNA]</scope>
</reference>
<dbReference type="InParanoid" id="A0A2R8MSP9"/>
<comment type="catalytic activity">
    <reaction evidence="11">
        <text>L-dehydroascorbate + 2 glutathione = glutathione disulfide + L-ascorbate</text>
        <dbReference type="Rhea" id="RHEA:24424"/>
        <dbReference type="ChEBI" id="CHEBI:38290"/>
        <dbReference type="ChEBI" id="CHEBI:57925"/>
        <dbReference type="ChEBI" id="CHEBI:58297"/>
        <dbReference type="ChEBI" id="CHEBI:58539"/>
        <dbReference type="EC" id="1.8.5.1"/>
    </reaction>
</comment>
<evidence type="ECO:0000259" key="15">
    <source>
        <dbReference type="PROSITE" id="PS50404"/>
    </source>
</evidence>
<proteinExistence type="inferred from homology"/>
<dbReference type="InterPro" id="IPR040079">
    <property type="entry name" value="Glutathione_S-Trfase"/>
</dbReference>
<dbReference type="OrthoDB" id="4951845at2759"/>
<dbReference type="Proteomes" id="UP000008225">
    <property type="component" value="Chromosome 12"/>
</dbReference>
<reference evidence="17" key="3">
    <citation type="submission" date="2025-09" db="UniProtKB">
        <authorList>
            <consortium name="Ensembl"/>
        </authorList>
    </citation>
    <scope>IDENTIFICATION</scope>
</reference>
<dbReference type="InterPro" id="IPR010987">
    <property type="entry name" value="Glutathione-S-Trfase_C-like"/>
</dbReference>
<comment type="function">
    <text evidence="12">Exhibits glutathione-dependent thiol transferase activity. Has high dehydroascorbate reductase activity and may contribute to the recycling of ascorbic acid. Participates in the biotransformation of inorganic arsenic and reduces monomethylarsonic acid (MMA).</text>
</comment>
<evidence type="ECO:0000313" key="18">
    <source>
        <dbReference type="Proteomes" id="UP000008225"/>
    </source>
</evidence>
<dbReference type="InterPro" id="IPR050983">
    <property type="entry name" value="GST_Omega/HSP26"/>
</dbReference>
<dbReference type="InterPro" id="IPR004045">
    <property type="entry name" value="Glutathione_S-Trfase_N"/>
</dbReference>
<keyword evidence="5" id="KW-0808">Transferase</keyword>
<dbReference type="EC" id="1.20.4.2" evidence="4"/>
<dbReference type="OMA" id="QENWPPR"/>
<dbReference type="CDD" id="cd03184">
    <property type="entry name" value="GST_C_Omega"/>
    <property type="match status" value="1"/>
</dbReference>
<dbReference type="GO" id="GO:0019852">
    <property type="term" value="P:L-ascorbic acid metabolic process"/>
    <property type="evidence" value="ECO:0007669"/>
    <property type="project" value="Ensembl"/>
</dbReference>
<evidence type="ECO:0000256" key="3">
    <source>
        <dbReference type="ARBA" id="ARBA00012452"/>
    </source>
</evidence>
<sequence>MLRRLETLPENAARALGKGSQPPGPVPEGLIRIYSMRFCPCSHRIRLVLRAKGIRHEVVNINLKNKPEWYYTKHPFGQIPVLETSQCQLIYDSVIACEYLDDAYPGRKLFPYDPYQRAWQKMLLELFCKVPHLTKKCLVALRCGRECTGLKAALHQEFCNLEEILEYQNTTFFGGACISMIDYLLWPWFERLDVYGIADCLSHMPALRLWISAMKQDPTVCALLTDKLTPFKNLPGKSLRRGRRKKKTLQAQIPSIWQMNAAVHVGENEYNSPNFGHGPGDTKVLVTGKNSKAGNETAIYHPGLTTSEFHWCCQGSGCLTKCSMASILP</sequence>
<accession>A0A2R8MSP9</accession>
<dbReference type="PANTHER" id="PTHR43968">
    <property type="match status" value="1"/>
</dbReference>
<keyword evidence="18" id="KW-1185">Reference proteome</keyword>
<evidence type="ECO:0000256" key="5">
    <source>
        <dbReference type="ARBA" id="ARBA00022679"/>
    </source>
</evidence>
<evidence type="ECO:0000256" key="12">
    <source>
        <dbReference type="ARBA" id="ARBA00057980"/>
    </source>
</evidence>
<evidence type="ECO:0000256" key="1">
    <source>
        <dbReference type="ARBA" id="ARBA00011067"/>
    </source>
</evidence>
<name>A0A2R8MSP9_CALJA</name>
<dbReference type="FunCoup" id="A0A2R8MSP9">
    <property type="interactions" value="420"/>
</dbReference>
<evidence type="ECO:0000313" key="17">
    <source>
        <dbReference type="Ensembl" id="ENSCJAP00000064430.1"/>
    </source>
</evidence>
<evidence type="ECO:0000256" key="13">
    <source>
        <dbReference type="ARBA" id="ARBA00073883"/>
    </source>
</evidence>
<dbReference type="AlphaFoldDB" id="A0A2R8MSP9"/>
<dbReference type="GeneTree" id="ENSGT00940000162030"/>